<evidence type="ECO:0000256" key="8">
    <source>
        <dbReference type="ARBA" id="ARBA00023125"/>
    </source>
</evidence>
<dbReference type="InterPro" id="IPR054425">
    <property type="entry name" value="Cdc6_ORC1-like_ATPase_lid"/>
</dbReference>
<evidence type="ECO:0000256" key="7">
    <source>
        <dbReference type="ARBA" id="ARBA00022842"/>
    </source>
</evidence>
<evidence type="ECO:0000256" key="10">
    <source>
        <dbReference type="RuleBase" id="RU365058"/>
    </source>
</evidence>
<feature type="compositionally biased region" description="Polar residues" evidence="11">
    <location>
        <begin position="873"/>
        <end position="883"/>
    </location>
</feature>
<feature type="compositionally biased region" description="Basic residues" evidence="11">
    <location>
        <begin position="524"/>
        <end position="534"/>
    </location>
</feature>
<dbReference type="PROSITE" id="PS00036">
    <property type="entry name" value="BZIP_BASIC"/>
    <property type="match status" value="1"/>
</dbReference>
<proteinExistence type="inferred from homology"/>
<evidence type="ECO:0000256" key="2">
    <source>
        <dbReference type="ARBA" id="ARBA00008398"/>
    </source>
</evidence>
<reference evidence="13" key="1">
    <citation type="submission" date="2020-04" db="EMBL/GenBank/DDBJ databases">
        <title>Genome Assembly and Annotation of Botryosphaeria dothidea sdau 11-99, a Latent Pathogen of Apple Fruit Ring Rot in China.</title>
        <authorList>
            <person name="Yu C."/>
            <person name="Diao Y."/>
            <person name="Lu Q."/>
            <person name="Zhao J."/>
            <person name="Cui S."/>
            <person name="Peng C."/>
            <person name="He B."/>
            <person name="Liu H."/>
        </authorList>
    </citation>
    <scope>NUCLEOTIDE SEQUENCE [LARGE SCALE GENOMIC DNA]</scope>
    <source>
        <strain evidence="13">Sdau11-99</strain>
    </source>
</reference>
<dbReference type="CDD" id="cd00009">
    <property type="entry name" value="AAA"/>
    <property type="match status" value="1"/>
</dbReference>
<dbReference type="InterPro" id="IPR050311">
    <property type="entry name" value="ORC1/CDC6"/>
</dbReference>
<feature type="compositionally biased region" description="Basic residues" evidence="11">
    <location>
        <begin position="345"/>
        <end position="360"/>
    </location>
</feature>
<feature type="compositionally biased region" description="Basic and acidic residues" evidence="11">
    <location>
        <begin position="81"/>
        <end position="107"/>
    </location>
</feature>
<dbReference type="GO" id="GO:0005664">
    <property type="term" value="C:nuclear origin of replication recognition complex"/>
    <property type="evidence" value="ECO:0007669"/>
    <property type="project" value="TreeGrafter"/>
</dbReference>
<dbReference type="GO" id="GO:0003682">
    <property type="term" value="F:chromatin binding"/>
    <property type="evidence" value="ECO:0007669"/>
    <property type="project" value="InterPro"/>
</dbReference>
<evidence type="ECO:0000256" key="1">
    <source>
        <dbReference type="ARBA" id="ARBA00004123"/>
    </source>
</evidence>
<dbReference type="Proteomes" id="UP000572817">
    <property type="component" value="Unassembled WGS sequence"/>
</dbReference>
<evidence type="ECO:0000256" key="9">
    <source>
        <dbReference type="ARBA" id="ARBA00023242"/>
    </source>
</evidence>
<dbReference type="Gene3D" id="3.40.50.300">
    <property type="entry name" value="P-loop containing nucleotide triphosphate hydrolases"/>
    <property type="match status" value="1"/>
</dbReference>
<feature type="region of interest" description="Disordered" evidence="11">
    <location>
        <begin position="868"/>
        <end position="901"/>
    </location>
</feature>
<protein>
    <recommendedName>
        <fullName evidence="10">Origin recognition complex subunit 1</fullName>
    </recommendedName>
</protein>
<dbReference type="PANTHER" id="PTHR10763">
    <property type="entry name" value="CELL DIVISION CONTROL PROTEIN 6-RELATED"/>
    <property type="match status" value="1"/>
</dbReference>
<comment type="function">
    <text evidence="10">Component of the origin recognition complex (ORC) that binds origins of replication. DNA-binding is ATP-dependent, however specific DNA sequences that define origins of replication have not been identified so far. ORC is required to assemble the pre-replication complex necessary to initiate DNA replication.</text>
</comment>
<dbReference type="OrthoDB" id="1926878at2759"/>
<dbReference type="InterPro" id="IPR043151">
    <property type="entry name" value="BAH_sf"/>
</dbReference>
<keyword evidence="8 10" id="KW-0238">DNA-binding</keyword>
<keyword evidence="7" id="KW-0460">Magnesium</keyword>
<evidence type="ECO:0000256" key="4">
    <source>
        <dbReference type="ARBA" id="ARBA00022723"/>
    </source>
</evidence>
<keyword evidence="5 10" id="KW-0547">Nucleotide-binding</keyword>
<keyword evidence="6 10" id="KW-0067">ATP-binding</keyword>
<dbReference type="InterPro" id="IPR046347">
    <property type="entry name" value="bZIP_sf"/>
</dbReference>
<dbReference type="GO" id="GO:0016887">
    <property type="term" value="F:ATP hydrolysis activity"/>
    <property type="evidence" value="ECO:0007669"/>
    <property type="project" value="InterPro"/>
</dbReference>
<feature type="region of interest" description="Disordered" evidence="11">
    <location>
        <begin position="521"/>
        <end position="573"/>
    </location>
</feature>
<evidence type="ECO:0000259" key="12">
    <source>
        <dbReference type="PROSITE" id="PS51038"/>
    </source>
</evidence>
<evidence type="ECO:0000256" key="6">
    <source>
        <dbReference type="ARBA" id="ARBA00022840"/>
    </source>
</evidence>
<organism evidence="13 14">
    <name type="scientific">Botryosphaeria dothidea</name>
    <dbReference type="NCBI Taxonomy" id="55169"/>
    <lineage>
        <taxon>Eukaryota</taxon>
        <taxon>Fungi</taxon>
        <taxon>Dikarya</taxon>
        <taxon>Ascomycota</taxon>
        <taxon>Pezizomycotina</taxon>
        <taxon>Dothideomycetes</taxon>
        <taxon>Dothideomycetes incertae sedis</taxon>
        <taxon>Botryosphaeriales</taxon>
        <taxon>Botryosphaeriaceae</taxon>
        <taxon>Botryosphaeria</taxon>
    </lineage>
</organism>
<dbReference type="InterPro" id="IPR003593">
    <property type="entry name" value="AAA+_ATPase"/>
</dbReference>
<dbReference type="InterPro" id="IPR004827">
    <property type="entry name" value="bZIP"/>
</dbReference>
<feature type="domain" description="BAH" evidence="12">
    <location>
        <begin position="370"/>
        <end position="499"/>
    </location>
</feature>
<dbReference type="Gene3D" id="1.10.8.60">
    <property type="match status" value="1"/>
</dbReference>
<dbReference type="PROSITE" id="PS51038">
    <property type="entry name" value="BAH"/>
    <property type="match status" value="1"/>
</dbReference>
<dbReference type="SUPFAM" id="SSF57959">
    <property type="entry name" value="Leucine zipper domain"/>
    <property type="match status" value="1"/>
</dbReference>
<gene>
    <name evidence="13" type="ORF">GTA08_BOTSDO05038</name>
</gene>
<dbReference type="GO" id="GO:0033314">
    <property type="term" value="P:mitotic DNA replication checkpoint signaling"/>
    <property type="evidence" value="ECO:0007669"/>
    <property type="project" value="TreeGrafter"/>
</dbReference>
<dbReference type="GO" id="GO:0046872">
    <property type="term" value="F:metal ion binding"/>
    <property type="evidence" value="ECO:0007669"/>
    <property type="project" value="UniProtKB-KW"/>
</dbReference>
<evidence type="ECO:0000313" key="14">
    <source>
        <dbReference type="Proteomes" id="UP000572817"/>
    </source>
</evidence>
<dbReference type="Pfam" id="PF00004">
    <property type="entry name" value="AAA"/>
    <property type="match status" value="1"/>
</dbReference>
<feature type="region of interest" description="Disordered" evidence="11">
    <location>
        <begin position="65"/>
        <end position="107"/>
    </location>
</feature>
<feature type="region of interest" description="Disordered" evidence="11">
    <location>
        <begin position="329"/>
        <end position="360"/>
    </location>
</feature>
<dbReference type="SMART" id="SM00382">
    <property type="entry name" value="AAA"/>
    <property type="match status" value="1"/>
</dbReference>
<dbReference type="InterPro" id="IPR001025">
    <property type="entry name" value="BAH_dom"/>
</dbReference>
<dbReference type="Pfam" id="PF22606">
    <property type="entry name" value="Cdc6-ORC-like_ATPase_lid"/>
    <property type="match status" value="1"/>
</dbReference>
<sequence length="1095" mass="121278">MSRHAYAYAQAAVPTQRYSSTSSAFSPSANPNEDWTKISDLAERRRIQNRIAQRNYRKKLKKRLEDLERRAASSSASPEQRPAELDRHQVQPRESHSVDPVDQADYSRRSPDMQQHFMQPHDDRNMFSYQNTRQISTSPPPFTAYSTYPAPDAVSYAYSQTPYHAMPTTTAEMQMPYTPYLPPISSTVYPGTLPSIVPAKQEFYGEEEISPFSMNYASLTGIDIPVTHSYPDSNAQYPARWFETRPRTRPRPRLRNPNVGHPSPSLLDDDRAAVGIPKQSTMAPARKQTRTERARQWLKGGGVLREDSDDELGIEDHPWEWIYDGDAAQDESHADDDDDDDATPRKRGGARTKKRQTHKRSIIGARMGNFECHLGDTVLLKAEGNEAWVGIICDLFDSRDEDTEEEEKTANFMWFSTPKEIRNKARRRTDYLENELYITAYFDENPLTTINGRATVVSKETLLKKYPSGRVPRTSRDYGKVFVCQRGVNTRTATYTDTFRWEDVYSGEEDLQKLLELVKSHTKETRKRRDRKTTKHDMDEFVAADGDEDIPQTPKKRRKLNNATTPTSKRKDLTPRKLLTPSHKRIVVKKPLEFTPLGTRVLSPSVLSSPYQVARSQLHVSSVPATLPCREEEFSTVYSHLEAAITDGSGSCIYISGTPGTGKTATVREVVAQLNAAVQEEELDDFIFVEINGMKVTDPHQSYSLLWEALRGDRVSPAHALELLEREFSSPSPRRVPCVVLMDELDQLVTKNQSVMYNFFNWPGLRHSRLIVLAVANTMDLPERTLSNKISSRLGLTRITFPGYTHDQLMSIIQSRLANVPGNIVHPDAIQFASRKVAAVSGDARRALDICRRAVEIAEASASVVNNSAEANDTTSAPNTPSKTPGRAAAAAAAQHQTNGKGAGPVVVTIATIKQAIAEATSSPLQQALRALPLASKLFLAALLARVRRTGIQEAALGDVLDEARNLALLCQIDPVQGVLLGQGLTSAADSAAANGDPVAVDGLLSGLAAASHQQSVAPRRGRPPGAAKAAAQEREKAARVVGMGHAAMELMEAGIVGLEARRGERVGRVRLGVSDEEVRSALKDDDEVRGLGFG</sequence>
<feature type="region of interest" description="Disordered" evidence="11">
    <location>
        <begin position="243"/>
        <end position="310"/>
    </location>
</feature>
<dbReference type="InterPro" id="IPR003959">
    <property type="entry name" value="ATPase_AAA_core"/>
</dbReference>
<feature type="compositionally biased region" description="Acidic residues" evidence="11">
    <location>
        <begin position="540"/>
        <end position="550"/>
    </location>
</feature>
<dbReference type="SUPFAM" id="SSF52540">
    <property type="entry name" value="P-loop containing nucleoside triphosphate hydrolases"/>
    <property type="match status" value="1"/>
</dbReference>
<dbReference type="CDD" id="cd14688">
    <property type="entry name" value="bZIP_YAP"/>
    <property type="match status" value="1"/>
</dbReference>
<feature type="compositionally biased region" description="Low complexity" evidence="11">
    <location>
        <begin position="19"/>
        <end position="32"/>
    </location>
</feature>
<dbReference type="GO" id="GO:0003700">
    <property type="term" value="F:DNA-binding transcription factor activity"/>
    <property type="evidence" value="ECO:0007669"/>
    <property type="project" value="InterPro"/>
</dbReference>
<evidence type="ECO:0000256" key="11">
    <source>
        <dbReference type="SAM" id="MobiDB-lite"/>
    </source>
</evidence>
<dbReference type="GO" id="GO:0005524">
    <property type="term" value="F:ATP binding"/>
    <property type="evidence" value="ECO:0007669"/>
    <property type="project" value="UniProtKB-KW"/>
</dbReference>
<keyword evidence="3 10" id="KW-0235">DNA replication</keyword>
<keyword evidence="14" id="KW-1185">Reference proteome</keyword>
<evidence type="ECO:0000256" key="5">
    <source>
        <dbReference type="ARBA" id="ARBA00022741"/>
    </source>
</evidence>
<dbReference type="SUPFAM" id="SSF82061">
    <property type="entry name" value="BAH domain"/>
    <property type="match status" value="1"/>
</dbReference>
<evidence type="ECO:0000313" key="13">
    <source>
        <dbReference type="EMBL" id="KAF4307157.1"/>
    </source>
</evidence>
<dbReference type="Gene3D" id="2.30.30.490">
    <property type="match status" value="1"/>
</dbReference>
<dbReference type="EMBL" id="WWBZ02000033">
    <property type="protein sequence ID" value="KAF4307157.1"/>
    <property type="molecule type" value="Genomic_DNA"/>
</dbReference>
<keyword evidence="9 10" id="KW-0539">Nucleus</keyword>
<accession>A0A8H4ITU2</accession>
<feature type="region of interest" description="Disordered" evidence="11">
    <location>
        <begin position="1"/>
        <end position="37"/>
    </location>
</feature>
<dbReference type="AlphaFoldDB" id="A0A8H4ITU2"/>
<comment type="caution">
    <text evidence="13">The sequence shown here is derived from an EMBL/GenBank/DDBJ whole genome shotgun (WGS) entry which is preliminary data.</text>
</comment>
<name>A0A8H4ITU2_9PEZI</name>
<comment type="subcellular location">
    <subcellularLocation>
        <location evidence="1 10">Nucleus</location>
    </subcellularLocation>
</comment>
<feature type="compositionally biased region" description="Acidic residues" evidence="11">
    <location>
        <begin position="329"/>
        <end position="341"/>
    </location>
</feature>
<dbReference type="FunFam" id="3.40.50.300:FF:000199">
    <property type="entry name" value="Origin recognition complex subunit 1"/>
    <property type="match status" value="1"/>
</dbReference>
<dbReference type="GO" id="GO:0006270">
    <property type="term" value="P:DNA replication initiation"/>
    <property type="evidence" value="ECO:0007669"/>
    <property type="project" value="TreeGrafter"/>
</dbReference>
<dbReference type="Pfam" id="PF01426">
    <property type="entry name" value="BAH"/>
    <property type="match status" value="1"/>
</dbReference>
<dbReference type="InterPro" id="IPR027417">
    <property type="entry name" value="P-loop_NTPase"/>
</dbReference>
<comment type="similarity">
    <text evidence="2 10">Belongs to the ORC1 family.</text>
</comment>
<evidence type="ECO:0000256" key="3">
    <source>
        <dbReference type="ARBA" id="ARBA00022705"/>
    </source>
</evidence>
<keyword evidence="4" id="KW-0479">Metal-binding</keyword>
<comment type="subunit">
    <text evidence="10">ORC is composed of six subunits.</text>
</comment>
<dbReference type="GO" id="GO:0003688">
    <property type="term" value="F:DNA replication origin binding"/>
    <property type="evidence" value="ECO:0007669"/>
    <property type="project" value="TreeGrafter"/>
</dbReference>
<dbReference type="PANTHER" id="PTHR10763:SF23">
    <property type="entry name" value="ORIGIN RECOGNITION COMPLEX SUBUNIT 1"/>
    <property type="match status" value="1"/>
</dbReference>